<proteinExistence type="predicted"/>
<name>A0ABV4NZG7_9GAMM</name>
<sequence length="181" mass="19390">MPMQVAILGHESTLAALAHQLYRIEGSDSADLERRAEAALLAANPRLAKAEGFTVGTPVVVPAVSGLVLTDKVKSAGIDEQGLTNETAMRLQALSSGIDDSFRQAAEVRQEAMAHLNDSKFVASAKEALPESTKLLDAARDRLMQEGKEAETTSKNFQGAVSTALERLQFLEELLRSDGQV</sequence>
<dbReference type="Proteomes" id="UP001569428">
    <property type="component" value="Unassembled WGS sequence"/>
</dbReference>
<reference evidence="1 2" key="1">
    <citation type="submission" date="2024-08" db="EMBL/GenBank/DDBJ databases">
        <authorList>
            <person name="Ishaq N."/>
        </authorList>
    </citation>
    <scope>NUCLEOTIDE SEQUENCE [LARGE SCALE GENOMIC DNA]</scope>
    <source>
        <strain evidence="1 2">DSM 18651</strain>
    </source>
</reference>
<organism evidence="1 2">
    <name type="scientific">Microbulbifer epialgicus</name>
    <dbReference type="NCBI Taxonomy" id="393907"/>
    <lineage>
        <taxon>Bacteria</taxon>
        <taxon>Pseudomonadati</taxon>
        <taxon>Pseudomonadota</taxon>
        <taxon>Gammaproteobacteria</taxon>
        <taxon>Cellvibrionales</taxon>
        <taxon>Microbulbiferaceae</taxon>
        <taxon>Microbulbifer</taxon>
    </lineage>
</organism>
<protein>
    <submittedName>
        <fullName evidence="1">Uncharacterized protein</fullName>
    </submittedName>
</protein>
<dbReference type="EMBL" id="JBGMEK010000016">
    <property type="protein sequence ID" value="MFA0811119.1"/>
    <property type="molecule type" value="Genomic_DNA"/>
</dbReference>
<accession>A0ABV4NZG7</accession>
<comment type="caution">
    <text evidence="1">The sequence shown here is derived from an EMBL/GenBank/DDBJ whole genome shotgun (WGS) entry which is preliminary data.</text>
</comment>
<evidence type="ECO:0000313" key="2">
    <source>
        <dbReference type="Proteomes" id="UP001569428"/>
    </source>
</evidence>
<keyword evidence="2" id="KW-1185">Reference proteome</keyword>
<evidence type="ECO:0000313" key="1">
    <source>
        <dbReference type="EMBL" id="MFA0811119.1"/>
    </source>
</evidence>
<dbReference type="RefSeq" id="WP_371838688.1">
    <property type="nucleotide sequence ID" value="NZ_JBGMEK010000016.1"/>
</dbReference>
<gene>
    <name evidence="1" type="ORF">ACCI49_09320</name>
</gene>